<feature type="compositionally biased region" description="Polar residues" evidence="1">
    <location>
        <begin position="1"/>
        <end position="10"/>
    </location>
</feature>
<sequence length="374" mass="39322">MNCTTRSGRWSSVLRRWGSRGPPSPDSSATSTPKEKTLSVDRTPDHDRVLARAGLLGLWLPLVLLAVVVVAQVILLPRMPDPAAVHWGPGGKVDGWGPAWSFPLLTALVGGGIVVLTGVASRAGRKRSGGPLDLRFVSAMNLWLVGFLGSLTLLLVVLQLDLDDASAVAVPFWMILPSLALGILMGALGWFLTPRIEAAGPTASTPDAVALRPGEHAVWLKTAAMSPLAVGLILVAVVSSFAFLAFSLVAAAASPEAWVIGGSTLLLGVLVTVMTVFRVRVDGSGLSVRSAVGWPRVHVPIDEIATVEVVHVNPLGDFGGWGWRFNPGYGQGIVMRTGEALRVTRTNGKKLTVTVDDAATAAALLRGLKDRSRA</sequence>
<gene>
    <name evidence="4" type="ORF">FOJ82_15135</name>
</gene>
<dbReference type="AlphaFoldDB" id="A0A553JW75"/>
<feature type="compositionally biased region" description="Basic and acidic residues" evidence="1">
    <location>
        <begin position="33"/>
        <end position="43"/>
    </location>
</feature>
<evidence type="ECO:0000313" key="4">
    <source>
        <dbReference type="EMBL" id="TRY16721.1"/>
    </source>
</evidence>
<feature type="transmembrane region" description="Helical" evidence="2">
    <location>
        <begin position="172"/>
        <end position="192"/>
    </location>
</feature>
<feature type="transmembrane region" description="Helical" evidence="2">
    <location>
        <begin position="257"/>
        <end position="277"/>
    </location>
</feature>
<reference evidence="4 5" key="1">
    <citation type="submission" date="2019-07" db="EMBL/GenBank/DDBJ databases">
        <authorList>
            <person name="Zhou L.-Y."/>
        </authorList>
    </citation>
    <scope>NUCLEOTIDE SEQUENCE [LARGE SCALE GENOMIC DNA]</scope>
    <source>
        <strain evidence="4 5">YIM 101269</strain>
    </source>
</reference>
<dbReference type="EMBL" id="VKKG01000007">
    <property type="protein sequence ID" value="TRY16721.1"/>
    <property type="molecule type" value="Genomic_DNA"/>
</dbReference>
<evidence type="ECO:0000313" key="5">
    <source>
        <dbReference type="Proteomes" id="UP000317638"/>
    </source>
</evidence>
<feature type="domain" description="DUF1648" evidence="3">
    <location>
        <begin position="64"/>
        <end position="105"/>
    </location>
</feature>
<keyword evidence="2" id="KW-1133">Transmembrane helix</keyword>
<evidence type="ECO:0000259" key="3">
    <source>
        <dbReference type="Pfam" id="PF07853"/>
    </source>
</evidence>
<dbReference type="InterPro" id="IPR012867">
    <property type="entry name" value="DUF1648"/>
</dbReference>
<evidence type="ECO:0000256" key="2">
    <source>
        <dbReference type="SAM" id="Phobius"/>
    </source>
</evidence>
<feature type="transmembrane region" description="Helical" evidence="2">
    <location>
        <begin position="58"/>
        <end position="79"/>
    </location>
</feature>
<organism evidence="4 5">
    <name type="scientific">Tessaracoccus rhinocerotis</name>
    <dbReference type="NCBI Taxonomy" id="1689449"/>
    <lineage>
        <taxon>Bacteria</taxon>
        <taxon>Bacillati</taxon>
        <taxon>Actinomycetota</taxon>
        <taxon>Actinomycetes</taxon>
        <taxon>Propionibacteriales</taxon>
        <taxon>Propionibacteriaceae</taxon>
        <taxon>Tessaracoccus</taxon>
    </lineage>
</organism>
<proteinExistence type="predicted"/>
<feature type="transmembrane region" description="Helical" evidence="2">
    <location>
        <begin position="228"/>
        <end position="251"/>
    </location>
</feature>
<keyword evidence="5" id="KW-1185">Reference proteome</keyword>
<comment type="caution">
    <text evidence="4">The sequence shown here is derived from an EMBL/GenBank/DDBJ whole genome shotgun (WGS) entry which is preliminary data.</text>
</comment>
<dbReference type="OrthoDB" id="3734164at2"/>
<accession>A0A553JW75</accession>
<evidence type="ECO:0000256" key="1">
    <source>
        <dbReference type="SAM" id="MobiDB-lite"/>
    </source>
</evidence>
<dbReference type="Proteomes" id="UP000317638">
    <property type="component" value="Unassembled WGS sequence"/>
</dbReference>
<name>A0A553JW75_9ACTN</name>
<feature type="transmembrane region" description="Helical" evidence="2">
    <location>
        <begin position="99"/>
        <end position="120"/>
    </location>
</feature>
<dbReference type="Pfam" id="PF07853">
    <property type="entry name" value="DUF1648"/>
    <property type="match status" value="1"/>
</dbReference>
<keyword evidence="2" id="KW-0812">Transmembrane</keyword>
<feature type="region of interest" description="Disordered" evidence="1">
    <location>
        <begin position="1"/>
        <end position="43"/>
    </location>
</feature>
<keyword evidence="2" id="KW-0472">Membrane</keyword>
<protein>
    <submittedName>
        <fullName evidence="4">DUF1648 domain-containing protein</fullName>
    </submittedName>
</protein>
<feature type="transmembrane region" description="Helical" evidence="2">
    <location>
        <begin position="141"/>
        <end position="160"/>
    </location>
</feature>